<evidence type="ECO:0000256" key="2">
    <source>
        <dbReference type="SAM" id="Phobius"/>
    </source>
</evidence>
<dbReference type="PANTHER" id="PTHR33237:SF31">
    <property type="entry name" value="F2P16.13 PROTEIN"/>
    <property type="match status" value="1"/>
</dbReference>
<feature type="transmembrane region" description="Helical" evidence="2">
    <location>
        <begin position="20"/>
        <end position="41"/>
    </location>
</feature>
<organism evidence="3">
    <name type="scientific">Hordeum vulgare subsp. vulgare</name>
    <name type="common">Domesticated barley</name>
    <dbReference type="NCBI Taxonomy" id="112509"/>
    <lineage>
        <taxon>Eukaryota</taxon>
        <taxon>Viridiplantae</taxon>
        <taxon>Streptophyta</taxon>
        <taxon>Embryophyta</taxon>
        <taxon>Tracheophyta</taxon>
        <taxon>Spermatophyta</taxon>
        <taxon>Magnoliopsida</taxon>
        <taxon>Liliopsida</taxon>
        <taxon>Poales</taxon>
        <taxon>Poaceae</taxon>
        <taxon>BOP clade</taxon>
        <taxon>Pooideae</taxon>
        <taxon>Triticodae</taxon>
        <taxon>Triticeae</taxon>
        <taxon>Hordeinae</taxon>
        <taxon>Hordeum</taxon>
    </lineage>
</organism>
<evidence type="ECO:0000256" key="1">
    <source>
        <dbReference type="SAM" id="MobiDB-lite"/>
    </source>
</evidence>
<keyword evidence="2" id="KW-0472">Membrane</keyword>
<feature type="region of interest" description="Disordered" evidence="1">
    <location>
        <begin position="148"/>
        <end position="174"/>
    </location>
</feature>
<protein>
    <submittedName>
        <fullName evidence="3">Predicted protein</fullName>
    </submittedName>
</protein>
<feature type="region of interest" description="Disordered" evidence="1">
    <location>
        <begin position="47"/>
        <end position="69"/>
    </location>
</feature>
<dbReference type="EMBL" id="AK371499">
    <property type="protein sequence ID" value="BAK02697.1"/>
    <property type="molecule type" value="mRNA"/>
</dbReference>
<proteinExistence type="evidence at transcript level"/>
<accession>F2E5S5</accession>
<name>F2E5S5_HORVV</name>
<sequence>MARLLLFAADHTAGRPVPPLLLLVVVALVVAAVVVSLCASSTHEKLWGQRRGSPSAPLAKADDSGVVGGSSRKRLLSATLSGIGGKAARMVSWNRRSPSAPGGTSSDGDGDEEEVAALGMEDDDEAVWRKAIIMGDKCRPLQFSGHIAFDSDGNQLPPPPAAIKKAGPHVHAEN</sequence>
<evidence type="ECO:0000313" key="3">
    <source>
        <dbReference type="EMBL" id="BAK02697.1"/>
    </source>
</evidence>
<keyword evidence="2" id="KW-1133">Transmembrane helix</keyword>
<dbReference type="AlphaFoldDB" id="F2E5S5"/>
<dbReference type="PANTHER" id="PTHR33237">
    <property type="entry name" value="F2P16.13 PROTEIN-RELATED"/>
    <property type="match status" value="1"/>
</dbReference>
<keyword evidence="2" id="KW-0812">Transmembrane</keyword>
<reference evidence="3" key="1">
    <citation type="journal article" date="2011" name="Plant Physiol.">
        <title>Comprehensive sequence analysis of 24,783 barley full-length cDNAs derived from 12 clone libraries.</title>
        <authorList>
            <person name="Matsumoto T."/>
            <person name="Tanaka T."/>
            <person name="Sakai H."/>
            <person name="Amano N."/>
            <person name="Kanamori H."/>
            <person name="Kurita K."/>
            <person name="Kikuta A."/>
            <person name="Kamiya K."/>
            <person name="Yamamoto M."/>
            <person name="Ikawa H."/>
            <person name="Fujii N."/>
            <person name="Hori K."/>
            <person name="Itoh T."/>
            <person name="Sato K."/>
        </authorList>
    </citation>
    <scope>NUCLEOTIDE SEQUENCE</scope>
    <source>
        <tissue evidence="3">Shoot and root</tissue>
    </source>
</reference>
<feature type="region of interest" description="Disordered" evidence="1">
    <location>
        <begin position="91"/>
        <end position="112"/>
    </location>
</feature>